<dbReference type="GO" id="GO:0016787">
    <property type="term" value="F:hydrolase activity"/>
    <property type="evidence" value="ECO:0007669"/>
    <property type="project" value="InterPro"/>
</dbReference>
<keyword evidence="4" id="KW-0378">Hydrolase</keyword>
<accession>A0A327MG17</accession>
<feature type="coiled-coil region" evidence="1">
    <location>
        <begin position="148"/>
        <end position="189"/>
    </location>
</feature>
<dbReference type="EMBL" id="QLIX01000006">
    <property type="protein sequence ID" value="RAI59118.1"/>
    <property type="molecule type" value="Genomic_DNA"/>
</dbReference>
<dbReference type="PROSITE" id="PS51192">
    <property type="entry name" value="HELICASE_ATP_BIND_1"/>
    <property type="match status" value="1"/>
</dbReference>
<dbReference type="RefSeq" id="WP_111469869.1">
    <property type="nucleotide sequence ID" value="NZ_QLIX01000006.1"/>
</dbReference>
<keyword evidence="4" id="KW-0255">Endonuclease</keyword>
<dbReference type="GO" id="GO:0004519">
    <property type="term" value="F:endonuclease activity"/>
    <property type="evidence" value="ECO:0007669"/>
    <property type="project" value="UniProtKB-KW"/>
</dbReference>
<evidence type="ECO:0000259" key="3">
    <source>
        <dbReference type="PROSITE" id="PS51194"/>
    </source>
</evidence>
<dbReference type="PANTHER" id="PTHR47396:SF1">
    <property type="entry name" value="ATP-DEPENDENT HELICASE IRC3-RELATED"/>
    <property type="match status" value="1"/>
</dbReference>
<dbReference type="SMART" id="SM00487">
    <property type="entry name" value="DEXDc"/>
    <property type="match status" value="1"/>
</dbReference>
<feature type="domain" description="Helicase C-terminal" evidence="3">
    <location>
        <begin position="691"/>
        <end position="861"/>
    </location>
</feature>
<dbReference type="InterPro" id="IPR013670">
    <property type="entry name" value="EcoEI_R_C_dom"/>
</dbReference>
<dbReference type="GO" id="GO:0003677">
    <property type="term" value="F:DNA binding"/>
    <property type="evidence" value="ECO:0007669"/>
    <property type="project" value="InterPro"/>
</dbReference>
<dbReference type="Pfam" id="PF00271">
    <property type="entry name" value="Helicase_C"/>
    <property type="match status" value="1"/>
</dbReference>
<dbReference type="InterPro" id="IPR001650">
    <property type="entry name" value="Helicase_C-like"/>
</dbReference>
<dbReference type="PROSITE" id="PS51194">
    <property type="entry name" value="HELICASE_CTER"/>
    <property type="match status" value="1"/>
</dbReference>
<dbReference type="InterPro" id="IPR050742">
    <property type="entry name" value="Helicase_Restrict-Modif_Enz"/>
</dbReference>
<proteinExistence type="predicted"/>
<dbReference type="Proteomes" id="UP000249065">
    <property type="component" value="Unassembled WGS sequence"/>
</dbReference>
<dbReference type="Gene3D" id="3.90.1570.30">
    <property type="match status" value="1"/>
</dbReference>
<gene>
    <name evidence="4" type="ORF">DOO78_11370</name>
</gene>
<evidence type="ECO:0000313" key="4">
    <source>
        <dbReference type="EMBL" id="RAI59118.1"/>
    </source>
</evidence>
<dbReference type="AlphaFoldDB" id="A0A327MG17"/>
<feature type="domain" description="Helicase ATP-binding" evidence="2">
    <location>
        <begin position="442"/>
        <end position="627"/>
    </location>
</feature>
<name>A0A327MG17_9PROT</name>
<dbReference type="Pfam" id="PF08463">
    <property type="entry name" value="EcoEI_R_C"/>
    <property type="match status" value="1"/>
</dbReference>
<dbReference type="PANTHER" id="PTHR47396">
    <property type="entry name" value="TYPE I RESTRICTION ENZYME ECOKI R PROTEIN"/>
    <property type="match status" value="1"/>
</dbReference>
<dbReference type="InterPro" id="IPR014001">
    <property type="entry name" value="Helicase_ATP-bd"/>
</dbReference>
<dbReference type="SUPFAM" id="SSF52540">
    <property type="entry name" value="P-loop containing nucleoside triphosphate hydrolases"/>
    <property type="match status" value="1"/>
</dbReference>
<dbReference type="GO" id="GO:0005524">
    <property type="term" value="F:ATP binding"/>
    <property type="evidence" value="ECO:0007669"/>
    <property type="project" value="InterPro"/>
</dbReference>
<dbReference type="Gene3D" id="3.40.50.300">
    <property type="entry name" value="P-loop containing nucleotide triphosphate hydrolases"/>
    <property type="match status" value="2"/>
</dbReference>
<dbReference type="InterPro" id="IPR027417">
    <property type="entry name" value="P-loop_NTPase"/>
</dbReference>
<organism evidence="4 5">
    <name type="scientific">Roseicella frigidaeris</name>
    <dbReference type="NCBI Taxonomy" id="2230885"/>
    <lineage>
        <taxon>Bacteria</taxon>
        <taxon>Pseudomonadati</taxon>
        <taxon>Pseudomonadota</taxon>
        <taxon>Alphaproteobacteria</taxon>
        <taxon>Acetobacterales</taxon>
        <taxon>Roseomonadaceae</taxon>
        <taxon>Roseicella</taxon>
    </lineage>
</organism>
<keyword evidence="1" id="KW-0175">Coiled coil</keyword>
<keyword evidence="5" id="KW-1185">Reference proteome</keyword>
<evidence type="ECO:0000313" key="5">
    <source>
        <dbReference type="Proteomes" id="UP000249065"/>
    </source>
</evidence>
<dbReference type="InterPro" id="IPR006935">
    <property type="entry name" value="Helicase/UvrB_N"/>
</dbReference>
<protein>
    <submittedName>
        <fullName evidence="4">Type I restriction-modification system endonuclease</fullName>
    </submittedName>
</protein>
<dbReference type="CDD" id="cd18799">
    <property type="entry name" value="SF2_C_EcoAI-like"/>
    <property type="match status" value="1"/>
</dbReference>
<reference evidence="5" key="1">
    <citation type="submission" date="2018-06" db="EMBL/GenBank/DDBJ databases">
        <authorList>
            <person name="Khan S.A."/>
        </authorList>
    </citation>
    <scope>NUCLEOTIDE SEQUENCE [LARGE SCALE GENOMIC DNA]</scope>
    <source>
        <strain evidence="5">DB-1506</strain>
    </source>
</reference>
<dbReference type="SMART" id="SM00490">
    <property type="entry name" value="HELICc"/>
    <property type="match status" value="1"/>
</dbReference>
<dbReference type="GO" id="GO:0006304">
    <property type="term" value="P:DNA modification"/>
    <property type="evidence" value="ECO:0007669"/>
    <property type="project" value="InterPro"/>
</dbReference>
<dbReference type="Pfam" id="PF04851">
    <property type="entry name" value="ResIII"/>
    <property type="match status" value="1"/>
</dbReference>
<dbReference type="GO" id="GO:0005829">
    <property type="term" value="C:cytosol"/>
    <property type="evidence" value="ECO:0007669"/>
    <property type="project" value="TreeGrafter"/>
</dbReference>
<evidence type="ECO:0000259" key="2">
    <source>
        <dbReference type="PROSITE" id="PS51192"/>
    </source>
</evidence>
<evidence type="ECO:0000256" key="1">
    <source>
        <dbReference type="SAM" id="Coils"/>
    </source>
</evidence>
<sequence>MPVTLPPSANFGFLARYDAGLVVVATRAEQYFPDDPVTSLMKLRQFGEMLAQQIAARTGVFTTMEESQAELLARLRREGTVPRDVLDVFHDLRRRGNDATHGHQGDHAEAMAALRLARQLAIFFHRTFGDPKFKPGPFQPPRPPADATAELQAEIERLRAERDASLTTAERAREAAKAAEARAQAEAADRAVWEALAAEEQSARSALAAELTALQQAAATSPPAAQQTISLLAFQAAEALDLDEASTRDRIDAQLRARGWEADSRTLRYAAGARPAKGRNLAIAEWPTTSGPADYALFCGLTCVGVVEAKRRNRNVAAALGQAGRYAQGFLPEAGTELPAGGPWPADSQGQEPAYRLPFLFSANGRGYLKQIETQSGIWFRDARAPTNHGRALSDWYTPDGLLALLGQDQTKAQAELAQKPFDFGFELRPYQRRAIEAVERNLAEDGHRTLLLAMATGTGKTKLAIAMLYRLLATRRFRRVCFVVDRTSLGDQAGGEFRTTRVVGANTFADIFGLKGLNEVAPDEATKVHICTIQSLVKRILYAETPEDVPAVDLYDLIVVDECHRGYTLDRELGDAELGFRSEADYVSKYRRVLEHFDAVKIGLTATPALHTTEIFGRPVFTYGLREAVVDGYLIDQEPPIRIETALSQAGIHFRQGEELPLLDPLTQAIDLTTAPDDLDFEVESFNRRVITQEFNRVVAEELAKHIDPSLPGKTLVFAATDAHADIVVKALKDAFAAAYGEIEDGAVQKITGSIDKPGRMIRRFRNDALPKVAVTVDLLTTGVDVPSIVNLVFLRRVNSRILYDQMIGRATRRCDAIGKETFRVFDAVRQYDAIQAFTEMRPVVVDPKLSFEQLLEELAEATDPVFRAAVRDQLLVRLRRRIGKLSPQAAEAWENATGESPADTLARAQGATPEDLAEWVKARPTLGPILDWNPEGGRPLPLAVSYHPDSHHSTTVGYGAAGRPEDYLSAFATFLRENGNTLAALQTVLTRPRELTRAVLKELAMALQAEHFTEATLRAAYRDATNQDIAAGLIGFVRQAALGDALEPWAVRVDRAMARLRARQAWTAPQRQWLDRLAGLVKEMGVADPTLLDEGLFAQNGGMKRLNTVFGGQLASLLADINEDVWKAA</sequence>
<comment type="caution">
    <text evidence="4">The sequence shown here is derived from an EMBL/GenBank/DDBJ whole genome shotgun (WGS) entry which is preliminary data.</text>
</comment>
<dbReference type="OrthoDB" id="9803459at2"/>
<dbReference type="CDD" id="cd18032">
    <property type="entry name" value="DEXHc_RE_I_III_res"/>
    <property type="match status" value="1"/>
</dbReference>
<dbReference type="NCBIfam" id="NF008521">
    <property type="entry name" value="PRK11448.1"/>
    <property type="match status" value="1"/>
</dbReference>
<keyword evidence="4" id="KW-0540">Nuclease</keyword>